<reference evidence="1" key="2">
    <citation type="journal article" date="2023" name="Microbiol Resour">
        <title>Decontamination and Annotation of the Draft Genome Sequence of the Oomycete Lagenidium giganteum ARSEF 373.</title>
        <authorList>
            <person name="Morgan W.R."/>
            <person name="Tartar A."/>
        </authorList>
    </citation>
    <scope>NUCLEOTIDE SEQUENCE</scope>
    <source>
        <strain evidence="1">ARSEF 373</strain>
    </source>
</reference>
<dbReference type="AlphaFoldDB" id="A0AAV2Z008"/>
<evidence type="ECO:0000313" key="2">
    <source>
        <dbReference type="Proteomes" id="UP001146120"/>
    </source>
</evidence>
<dbReference type="Proteomes" id="UP001146120">
    <property type="component" value="Unassembled WGS sequence"/>
</dbReference>
<evidence type="ECO:0008006" key="3">
    <source>
        <dbReference type="Google" id="ProtNLM"/>
    </source>
</evidence>
<keyword evidence="2" id="KW-1185">Reference proteome</keyword>
<comment type="caution">
    <text evidence="1">The sequence shown here is derived from an EMBL/GenBank/DDBJ whole genome shotgun (WGS) entry which is preliminary data.</text>
</comment>
<organism evidence="1 2">
    <name type="scientific">Lagenidium giganteum</name>
    <dbReference type="NCBI Taxonomy" id="4803"/>
    <lineage>
        <taxon>Eukaryota</taxon>
        <taxon>Sar</taxon>
        <taxon>Stramenopiles</taxon>
        <taxon>Oomycota</taxon>
        <taxon>Peronosporomycetes</taxon>
        <taxon>Pythiales</taxon>
        <taxon>Pythiaceae</taxon>
    </lineage>
</organism>
<protein>
    <recommendedName>
        <fullName evidence="3">SHOCT domain-containing protein</fullName>
    </recommendedName>
</protein>
<name>A0AAV2Z008_9STRA</name>
<evidence type="ECO:0000313" key="1">
    <source>
        <dbReference type="EMBL" id="DBA00673.1"/>
    </source>
</evidence>
<sequence length="60" mass="7014">EHRLEQNAGLKIEFDKLLGELRLGNDNEKVKKELKPLTMQMYQNGIISDKEFDQIISQLI</sequence>
<feature type="non-terminal residue" evidence="1">
    <location>
        <position position="1"/>
    </location>
</feature>
<proteinExistence type="predicted"/>
<reference evidence="1" key="1">
    <citation type="submission" date="2022-11" db="EMBL/GenBank/DDBJ databases">
        <authorList>
            <person name="Morgan W.R."/>
            <person name="Tartar A."/>
        </authorList>
    </citation>
    <scope>NUCLEOTIDE SEQUENCE</scope>
    <source>
        <strain evidence="1">ARSEF 373</strain>
    </source>
</reference>
<dbReference type="EMBL" id="DAKRPA010000060">
    <property type="protein sequence ID" value="DBA00673.1"/>
    <property type="molecule type" value="Genomic_DNA"/>
</dbReference>
<gene>
    <name evidence="1" type="ORF">N0F65_003602</name>
</gene>
<accession>A0AAV2Z008</accession>